<feature type="domain" description="Protein FecR C-terminal" evidence="2">
    <location>
        <begin position="271"/>
        <end position="339"/>
    </location>
</feature>
<dbReference type="OrthoDB" id="1099916at2"/>
<feature type="domain" description="FecR protein" evidence="1">
    <location>
        <begin position="142"/>
        <end position="229"/>
    </location>
</feature>
<reference evidence="4" key="1">
    <citation type="submission" date="2016-10" db="EMBL/GenBank/DDBJ databases">
        <authorList>
            <person name="Varghese N."/>
            <person name="Submissions S."/>
        </authorList>
    </citation>
    <scope>NUCLEOTIDE SEQUENCE [LARGE SCALE GENOMIC DNA]</scope>
    <source>
        <strain evidence="4">DSM 23445</strain>
    </source>
</reference>
<accession>A0A1I7DQK1</accession>
<dbReference type="Gene3D" id="2.60.120.1440">
    <property type="match status" value="1"/>
</dbReference>
<dbReference type="Pfam" id="PF04773">
    <property type="entry name" value="FecR"/>
    <property type="match status" value="1"/>
</dbReference>
<dbReference type="Gene3D" id="3.55.50.30">
    <property type="match status" value="1"/>
</dbReference>
<proteinExistence type="predicted"/>
<gene>
    <name evidence="3" type="ORF">SAMN04489724_4296</name>
</gene>
<dbReference type="InterPro" id="IPR012373">
    <property type="entry name" value="Ferrdict_sens_TM"/>
</dbReference>
<evidence type="ECO:0000313" key="4">
    <source>
        <dbReference type="Proteomes" id="UP000199673"/>
    </source>
</evidence>
<protein>
    <recommendedName>
        <fullName evidence="5">Ferric-dicitrate binding protein FerR, regulates iron transport through sigma-19</fullName>
    </recommendedName>
</protein>
<dbReference type="Proteomes" id="UP000199673">
    <property type="component" value="Unassembled WGS sequence"/>
</dbReference>
<evidence type="ECO:0008006" key="5">
    <source>
        <dbReference type="Google" id="ProtNLM"/>
    </source>
</evidence>
<dbReference type="InterPro" id="IPR006860">
    <property type="entry name" value="FecR"/>
</dbReference>
<dbReference type="RefSeq" id="WP_091697138.1">
    <property type="nucleotide sequence ID" value="NZ_FPBF01000007.1"/>
</dbReference>
<dbReference type="STRING" id="305507.SAMN04489724_4296"/>
<dbReference type="AlphaFoldDB" id="A0A1I7DQK1"/>
<name>A0A1I7DQK1_9BACT</name>
<dbReference type="EMBL" id="FPBF01000007">
    <property type="protein sequence ID" value="SFU13957.1"/>
    <property type="molecule type" value="Genomic_DNA"/>
</dbReference>
<dbReference type="GO" id="GO:0016989">
    <property type="term" value="F:sigma factor antagonist activity"/>
    <property type="evidence" value="ECO:0007669"/>
    <property type="project" value="TreeGrafter"/>
</dbReference>
<organism evidence="3 4">
    <name type="scientific">Algoriphagus locisalis</name>
    <dbReference type="NCBI Taxonomy" id="305507"/>
    <lineage>
        <taxon>Bacteria</taxon>
        <taxon>Pseudomonadati</taxon>
        <taxon>Bacteroidota</taxon>
        <taxon>Cytophagia</taxon>
        <taxon>Cytophagales</taxon>
        <taxon>Cyclobacteriaceae</taxon>
        <taxon>Algoriphagus</taxon>
    </lineage>
</organism>
<dbReference type="PANTHER" id="PTHR30273:SF2">
    <property type="entry name" value="PROTEIN FECR"/>
    <property type="match status" value="1"/>
</dbReference>
<keyword evidence="4" id="KW-1185">Reference proteome</keyword>
<evidence type="ECO:0000313" key="3">
    <source>
        <dbReference type="EMBL" id="SFU13957.1"/>
    </source>
</evidence>
<dbReference type="InterPro" id="IPR032508">
    <property type="entry name" value="FecR_C"/>
</dbReference>
<dbReference type="PANTHER" id="PTHR30273">
    <property type="entry name" value="PERIPLASMIC SIGNAL SENSOR AND SIGMA FACTOR ACTIVATOR FECR-RELATED"/>
    <property type="match status" value="1"/>
</dbReference>
<dbReference type="PIRSF" id="PIRSF018266">
    <property type="entry name" value="FecR"/>
    <property type="match status" value="1"/>
</dbReference>
<dbReference type="Pfam" id="PF16344">
    <property type="entry name" value="FecR_C"/>
    <property type="match status" value="1"/>
</dbReference>
<evidence type="ECO:0000259" key="1">
    <source>
        <dbReference type="Pfam" id="PF04773"/>
    </source>
</evidence>
<evidence type="ECO:0000259" key="2">
    <source>
        <dbReference type="Pfam" id="PF16344"/>
    </source>
</evidence>
<sequence length="342" mass="39888">MDEKYKYIDFEIEDFLNDEFFIQWVKNPGEETNHFWLKWIENNPERRPILQKSKEIIAMIDYKERYVLSDQAYMDLYEDIVEKSHQQRADGSHFQWSGWHKTAAILFLVFSTVYGIDVLNKRNQVESKNQHVTTWLTVDNPAGQKYKFQLPDGTRVHLNAASSIEYPQSFDGEKRTVRMKGEAFFDVKTDPNRPFIIEIDNSQVTVLGTSFNLKNEEDFELALVEGKVEVADSTGGIITVLPNEMLIKRKNGEVSKGAYDPLEVFGWREQYLIFKDDSYPEVIEKLEEWFGVTIESTLKVDKDWSYSGQYHNKPLNQVLEGISISSDFQYKINNKSITISNP</sequence>